<feature type="compositionally biased region" description="Low complexity" evidence="1">
    <location>
        <begin position="173"/>
        <end position="239"/>
    </location>
</feature>
<evidence type="ECO:0000313" key="2">
    <source>
        <dbReference type="EMBL" id="JAP54203.1"/>
    </source>
</evidence>
<feature type="compositionally biased region" description="Basic residues" evidence="1">
    <location>
        <begin position="161"/>
        <end position="172"/>
    </location>
</feature>
<feature type="region of interest" description="Disordered" evidence="1">
    <location>
        <begin position="111"/>
        <end position="247"/>
    </location>
</feature>
<dbReference type="EMBL" id="GEEE01009022">
    <property type="protein sequence ID" value="JAP54203.1"/>
    <property type="molecule type" value="Transcribed_RNA"/>
</dbReference>
<reference evidence="2" key="1">
    <citation type="submission" date="2016-01" db="EMBL/GenBank/DDBJ databases">
        <title>Reference transcriptome for the parasite Schistocephalus solidus: insights into the molecular evolution of parasitism.</title>
        <authorList>
            <person name="Hebert F.O."/>
            <person name="Grambauer S."/>
            <person name="Barber I."/>
            <person name="Landry C.R."/>
            <person name="Aubin-Horth N."/>
        </authorList>
    </citation>
    <scope>NUCLEOTIDE SEQUENCE</scope>
</reference>
<protein>
    <submittedName>
        <fullName evidence="2">Uncharacterized protein</fullName>
    </submittedName>
</protein>
<accession>A0A0X3PQH7</accession>
<sequence>GFIEAVESHLNCTLTAFSTQRSGFTAEFAVKESAKIKKMPKGFGKKSAPIETEDFSKYDYFCPPKEKTSNYEIIKRKQHKTRHYRGDIKIEEASMNNKKSLSHHALMEVKMNKNSTRGRSARRSHSRVCPIHASSSSSSSSTSSSSTSSSSASSTSSRSCSRGRGRHSRRHSSSSSSSSASRRSSNLSSFERPVSSRSSSSSSFSSSSSSSSSSSTSSSSSSSSSRSSSSVSSFCSRSSSSHEKVLRRLRAEARKLRKAATEEKGASAYNRTIKKDKKGRRWIYETVVYRQKAKGSKGRKRM</sequence>
<evidence type="ECO:0000256" key="1">
    <source>
        <dbReference type="SAM" id="MobiDB-lite"/>
    </source>
</evidence>
<proteinExistence type="predicted"/>
<dbReference type="AlphaFoldDB" id="A0A0X3PQH7"/>
<feature type="non-terminal residue" evidence="2">
    <location>
        <position position="1"/>
    </location>
</feature>
<gene>
    <name evidence="2" type="ORF">TR128129</name>
</gene>
<organism evidence="2">
    <name type="scientific">Schistocephalus solidus</name>
    <name type="common">Tapeworm</name>
    <dbReference type="NCBI Taxonomy" id="70667"/>
    <lineage>
        <taxon>Eukaryota</taxon>
        <taxon>Metazoa</taxon>
        <taxon>Spiralia</taxon>
        <taxon>Lophotrochozoa</taxon>
        <taxon>Platyhelminthes</taxon>
        <taxon>Cestoda</taxon>
        <taxon>Eucestoda</taxon>
        <taxon>Diphyllobothriidea</taxon>
        <taxon>Diphyllobothriidae</taxon>
        <taxon>Schistocephalus</taxon>
    </lineage>
</organism>
<feature type="compositionally biased region" description="Low complexity" evidence="1">
    <location>
        <begin position="132"/>
        <end position="160"/>
    </location>
</feature>
<name>A0A0X3PQH7_SCHSO</name>